<dbReference type="SUPFAM" id="SSF57850">
    <property type="entry name" value="RING/U-box"/>
    <property type="match status" value="1"/>
</dbReference>
<dbReference type="Proteomes" id="UP000663831">
    <property type="component" value="Unassembled WGS sequence"/>
</dbReference>
<dbReference type="Pfam" id="PF00097">
    <property type="entry name" value="zf-C3HC4"/>
    <property type="match status" value="1"/>
</dbReference>
<keyword evidence="3" id="KW-0833">Ubl conjugation pathway</keyword>
<reference evidence="7" key="1">
    <citation type="submission" date="2021-01" db="EMBL/GenBank/DDBJ databases">
        <authorList>
            <person name="Kaushik A."/>
        </authorList>
    </citation>
    <scope>NUCLEOTIDE SEQUENCE</scope>
    <source>
        <strain evidence="7">AG3-1AP</strain>
    </source>
</reference>
<dbReference type="InterPro" id="IPR006616">
    <property type="entry name" value="DM9_repeat"/>
</dbReference>
<evidence type="ECO:0000259" key="6">
    <source>
        <dbReference type="PROSITE" id="PS50089"/>
    </source>
</evidence>
<dbReference type="GO" id="GO:0140096">
    <property type="term" value="F:catalytic activity, acting on a protein"/>
    <property type="evidence" value="ECO:0007669"/>
    <property type="project" value="UniProtKB-ARBA"/>
</dbReference>
<dbReference type="SUPFAM" id="SSF56219">
    <property type="entry name" value="DNase I-like"/>
    <property type="match status" value="1"/>
</dbReference>
<dbReference type="InterPro" id="IPR001841">
    <property type="entry name" value="Znf_RING"/>
</dbReference>
<dbReference type="InterPro" id="IPR018957">
    <property type="entry name" value="Znf_C3HC4_RING-type"/>
</dbReference>
<name>A0A8H2WR12_9AGAM</name>
<evidence type="ECO:0000256" key="1">
    <source>
        <dbReference type="ARBA" id="ARBA00022723"/>
    </source>
</evidence>
<accession>A0A8H2WR12</accession>
<dbReference type="InterPro" id="IPR013083">
    <property type="entry name" value="Znf_RING/FYVE/PHD"/>
</dbReference>
<dbReference type="Gene3D" id="3.60.10.10">
    <property type="entry name" value="Endonuclease/exonuclease/phosphatase"/>
    <property type="match status" value="1"/>
</dbReference>
<keyword evidence="1" id="KW-0479">Metal-binding</keyword>
<comment type="caution">
    <text evidence="7">The sequence shown here is derived from an EMBL/GenBank/DDBJ whole genome shotgun (WGS) entry which is preliminary data.</text>
</comment>
<organism evidence="7 8">
    <name type="scientific">Rhizoctonia solani</name>
    <dbReference type="NCBI Taxonomy" id="456999"/>
    <lineage>
        <taxon>Eukaryota</taxon>
        <taxon>Fungi</taxon>
        <taxon>Dikarya</taxon>
        <taxon>Basidiomycota</taxon>
        <taxon>Agaricomycotina</taxon>
        <taxon>Agaricomycetes</taxon>
        <taxon>Cantharellales</taxon>
        <taxon>Ceratobasidiaceae</taxon>
        <taxon>Rhizoctonia</taxon>
    </lineage>
</organism>
<evidence type="ECO:0000256" key="4">
    <source>
        <dbReference type="ARBA" id="ARBA00022833"/>
    </source>
</evidence>
<dbReference type="Pfam" id="PF12436">
    <property type="entry name" value="USP7_ICP0_bdg"/>
    <property type="match status" value="1"/>
</dbReference>
<evidence type="ECO:0000313" key="8">
    <source>
        <dbReference type="Proteomes" id="UP000663831"/>
    </source>
</evidence>
<dbReference type="InterPro" id="IPR024729">
    <property type="entry name" value="USP7_ICP0-binding_dom"/>
</dbReference>
<evidence type="ECO:0000256" key="3">
    <source>
        <dbReference type="ARBA" id="ARBA00022786"/>
    </source>
</evidence>
<proteinExistence type="predicted"/>
<dbReference type="Gene3D" id="3.10.20.90">
    <property type="entry name" value="Phosphatidylinositol 3-kinase Catalytic Subunit, Chain A, domain 1"/>
    <property type="match status" value="1"/>
</dbReference>
<evidence type="ECO:0000256" key="2">
    <source>
        <dbReference type="ARBA" id="ARBA00022771"/>
    </source>
</evidence>
<dbReference type="PANTHER" id="PTHR42834">
    <property type="entry name" value="ENDONUCLEASE/EXONUCLEASE/PHOSPHATASE FAMILY PROTEIN (AFU_ORTHOLOGUE AFUA_3G09210)"/>
    <property type="match status" value="1"/>
</dbReference>
<dbReference type="InterPro" id="IPR036691">
    <property type="entry name" value="Endo/exonu/phosph_ase_sf"/>
</dbReference>
<dbReference type="Gene3D" id="3.30.40.10">
    <property type="entry name" value="Zinc/RING finger domain, C3HC4 (zinc finger)"/>
    <property type="match status" value="1"/>
</dbReference>
<feature type="domain" description="RING-type" evidence="6">
    <location>
        <begin position="921"/>
        <end position="960"/>
    </location>
</feature>
<dbReference type="GO" id="GO:0008270">
    <property type="term" value="F:zinc ion binding"/>
    <property type="evidence" value="ECO:0007669"/>
    <property type="project" value="UniProtKB-KW"/>
</dbReference>
<dbReference type="PROSITE" id="PS50089">
    <property type="entry name" value="ZF_RING_2"/>
    <property type="match status" value="1"/>
</dbReference>
<keyword evidence="2 5" id="KW-0863">Zinc-finger</keyword>
<evidence type="ECO:0000256" key="5">
    <source>
        <dbReference type="PROSITE-ProRule" id="PRU00175"/>
    </source>
</evidence>
<dbReference type="EMBL" id="CAJMWV010000436">
    <property type="protein sequence ID" value="CAE6395880.1"/>
    <property type="molecule type" value="Genomic_DNA"/>
</dbReference>
<keyword evidence="4" id="KW-0862">Zinc</keyword>
<dbReference type="Pfam" id="PF11901">
    <property type="entry name" value="DM9"/>
    <property type="match status" value="1"/>
</dbReference>
<sequence>MKIHQLIGDAYKVTDRTLSDHVRAAQMVLGRLLSISGSIVAVAAQAVSIASINGDGYISPYAGQTVSVQGLVTAKGPSGFWLADVSNATSIGSKGIYVFSTSATVQGQVAVGDVVSLGSARVVLYRAAADTDNIFLNELTSPTNITVLSSSNTVTPIVIGVDHPGPPTEQYSSLDDGNVFRFPNNQSQLSTANLTLQPAAYGLDYWQSLVGTLVTVHAPIALGYPNSYGDFWTHGDWKVTGKNKRGGLTITSDAAGATDANPEAIAIGSPLDGTRNPRAAANSTGLRLGSTLSDITGILTYAFDTYRVLPLTAPQVISAPDYNPVPTDLLANSTADAENCSTLTLGDYNVENLDPKDAHLPVIASHIVQYLRTPDIMWLQEIQDENGATNDGTTSAKGTLDALVAAIRNASIASGGPGVNYSWAQVDPIDGTNGGEPGGNIRPAFIYKADVLEIINFSQGTANDSAIVSGTGSNVTLNFNPALVSPEDSAFVSSRKPLVAHFRVRATNATLWSINVHQASKGGSSPLEGDWRTPANGAITARIAQAKVTSGFIKTILDADPTANVIIAGDFNEFLSTPVAFEPYYSVGMRDLDVVVNHDPVERYTYIFDMNTQQLDHALASPAIWNSTRTKVEWEHVHVNTWRETTALRASDHDPSVGRIRLCGVAPQACDVKIGKWCAAPLPSFNNRATCFPSRTITASSLFNFHMASTLPAHWGSAPGDEFYTIKILKEDMFKGYGGFDIGIFDKKDTQSNALTLYVPKSESYGDFKRAIARHSNLPSERSYLTSMGWPIEVKPDRIDCLNQGKSFAESDIGDGDIICFRESLSTTETQILHTRYPELVTDITEFYAKMRNNPQETTPPKLPKQAIDFVVLPGQSFEDALKSVQERLGVANKDLTDYTFTCKNTDSDAASANFSSLMTCTICLELLVDPVSFMDCMHIACGACAVEWFRHSNICHQCRQPVRAIHDIHAIAAMVEAYCQFNCLASRTDTELADLRAKYKPGQLIEISQPEEADDDLVFEERPFSTAGCRCCNPGSELDYLCPDPILDDDDNMIFSGHTRCADCNAHLPLIPELNSECCAVCTRFTCHELGLECGGTHNTAPFSIQSLRNIRFPKRLDTNLFETIPIKYEREVLIEYARDRDMGTQELFNILLEIHGGAGLPRATWHGVGRTPFDQDFVTPTDLVCVPCARDLVAAALLDWGQSVFTSLSPGRPLCEFGITCRQALTDTTHARAYNHIRTPTGNNHPQHSLSSTGAQEDGNRLVYTHTELGYQGRYSFSFGPEEVEFKRHGEASFLCSVVIRSELQGRLQTSTFPGSTVIIQGEAVAVYLEGGRERVHSGGIRLLLDTRHTQWVHASRGQIPPGCRPVLGGIDRRNGEDSQELYHCAAWLGGVRAPGYISRGMKHAYITHPLDGECWKIWDDYELLCWT</sequence>
<evidence type="ECO:0000313" key="7">
    <source>
        <dbReference type="EMBL" id="CAE6395880.1"/>
    </source>
</evidence>
<gene>
    <name evidence="7" type="ORF">RDB_LOCUS11439</name>
</gene>
<dbReference type="PANTHER" id="PTHR42834:SF1">
    <property type="entry name" value="ENDONUCLEASE_EXONUCLEASE_PHOSPHATASE FAMILY PROTEIN (AFU_ORTHOLOGUE AFUA_3G09210)"/>
    <property type="match status" value="1"/>
</dbReference>
<protein>
    <recommendedName>
        <fullName evidence="6">RING-type domain-containing protein</fullName>
    </recommendedName>
</protein>